<dbReference type="RefSeq" id="WP_289458414.1">
    <property type="nucleotide sequence ID" value="NZ_JAUCML010000004.1"/>
</dbReference>
<protein>
    <submittedName>
        <fullName evidence="1">Uncharacterized protein</fullName>
    </submittedName>
</protein>
<organism evidence="1 2">
    <name type="scientific">Curtobacterium citri</name>
    <dbReference type="NCBI Taxonomy" id="3055139"/>
    <lineage>
        <taxon>Bacteria</taxon>
        <taxon>Bacillati</taxon>
        <taxon>Actinomycetota</taxon>
        <taxon>Actinomycetes</taxon>
        <taxon>Micrococcales</taxon>
        <taxon>Microbacteriaceae</taxon>
        <taxon>Curtobacterium</taxon>
    </lineage>
</organism>
<accession>A0ABT7T5N6</accession>
<dbReference type="Proteomes" id="UP001237823">
    <property type="component" value="Unassembled WGS sequence"/>
</dbReference>
<keyword evidence="2" id="KW-1185">Reference proteome</keyword>
<gene>
    <name evidence="1" type="ORF">QUG92_07145</name>
</gene>
<comment type="caution">
    <text evidence="1">The sequence shown here is derived from an EMBL/GenBank/DDBJ whole genome shotgun (WGS) entry which is preliminary data.</text>
</comment>
<sequence>MIVSTASAVRHRDHLDHSARIHCPPVEVGRIEDEMRRLLTEDPAGLLRGGDAHRRFGRLSSSADYYELQNTLAILTFDRLETGWRRATSVFVSLGVTARVERAVETAGTVMHGPPADLAEFEAWSALREAMTEKERGAWFTGVLRLEPTGAYRFEFV</sequence>
<evidence type="ECO:0000313" key="2">
    <source>
        <dbReference type="Proteomes" id="UP001237823"/>
    </source>
</evidence>
<name>A0ABT7T5N6_9MICO</name>
<evidence type="ECO:0000313" key="1">
    <source>
        <dbReference type="EMBL" id="MDM7884878.1"/>
    </source>
</evidence>
<dbReference type="EMBL" id="JAUCML010000004">
    <property type="protein sequence ID" value="MDM7884878.1"/>
    <property type="molecule type" value="Genomic_DNA"/>
</dbReference>
<proteinExistence type="predicted"/>
<reference evidence="1 2" key="1">
    <citation type="submission" date="2023-06" db="EMBL/GenBank/DDBJ databases">
        <authorList>
            <person name="Feng G."/>
            <person name="Li J."/>
            <person name="Zhu H."/>
        </authorList>
    </citation>
    <scope>NUCLEOTIDE SEQUENCE [LARGE SCALE GENOMIC DNA]</scope>
    <source>
        <strain evidence="1 2">RHCKG23</strain>
    </source>
</reference>